<dbReference type="GO" id="GO:0005829">
    <property type="term" value="C:cytosol"/>
    <property type="evidence" value="ECO:0007669"/>
    <property type="project" value="TreeGrafter"/>
</dbReference>
<keyword evidence="4" id="KW-0479">Metal-binding</keyword>
<dbReference type="InterPro" id="IPR001055">
    <property type="entry name" value="Adrenodoxin-like"/>
</dbReference>
<reference evidence="9 10" key="1">
    <citation type="submission" date="2018-10" db="EMBL/GenBank/DDBJ databases">
        <title>Comparative functional genomics of the obligate endosymbiont Buchnera aphidicola.</title>
        <authorList>
            <person name="Chong R.A."/>
        </authorList>
    </citation>
    <scope>NUCLEOTIDE SEQUENCE [LARGE SCALE GENOMIC DNA]</scope>
    <source>
        <strain evidence="9 10">Mrh</strain>
    </source>
</reference>
<dbReference type="PANTHER" id="PTHR23426:SF65">
    <property type="entry name" value="FERREDOXIN-2, MITOCHONDRIAL"/>
    <property type="match status" value="1"/>
</dbReference>
<evidence type="ECO:0000256" key="3">
    <source>
        <dbReference type="ARBA" id="ARBA00022714"/>
    </source>
</evidence>
<dbReference type="GO" id="GO:0140647">
    <property type="term" value="P:P450-containing electron transport chain"/>
    <property type="evidence" value="ECO:0007669"/>
    <property type="project" value="InterPro"/>
</dbReference>
<dbReference type="InterPro" id="IPR011536">
    <property type="entry name" value="Fdx_isc"/>
</dbReference>
<dbReference type="EMBL" id="CP033004">
    <property type="protein sequence ID" value="QCI23552.1"/>
    <property type="molecule type" value="Genomic_DNA"/>
</dbReference>
<evidence type="ECO:0000256" key="4">
    <source>
        <dbReference type="ARBA" id="ARBA00022723"/>
    </source>
</evidence>
<dbReference type="PROSITE" id="PS51085">
    <property type="entry name" value="2FE2S_FER_2"/>
    <property type="match status" value="1"/>
</dbReference>
<dbReference type="PANTHER" id="PTHR23426">
    <property type="entry name" value="FERREDOXIN/ADRENODOXIN"/>
    <property type="match status" value="1"/>
</dbReference>
<keyword evidence="6" id="KW-0411">Iron-sulfur</keyword>
<evidence type="ECO:0000256" key="2">
    <source>
        <dbReference type="ARBA" id="ARBA00019395"/>
    </source>
</evidence>
<protein>
    <recommendedName>
        <fullName evidence="2">2Fe-2S ferredoxin</fullName>
    </recommendedName>
</protein>
<dbReference type="NCBIfam" id="TIGR02007">
    <property type="entry name" value="fdx_isc"/>
    <property type="match status" value="1"/>
</dbReference>
<dbReference type="OrthoDB" id="9793027at2"/>
<sequence length="108" mass="12301">MPKITFLPHKILLPKGGIFYAKKGETILEVALKNNINIEHSCNRACICTTCHCFVKKGYFSLSACQEEEEDILDKAWGVQLDSRLSCQAKIKDHDIEVEIPIYTINQF</sequence>
<evidence type="ECO:0000256" key="1">
    <source>
        <dbReference type="ARBA" id="ARBA00010914"/>
    </source>
</evidence>
<evidence type="ECO:0000313" key="10">
    <source>
        <dbReference type="Proteomes" id="UP000298566"/>
    </source>
</evidence>
<dbReference type="Gene3D" id="3.10.20.30">
    <property type="match status" value="1"/>
</dbReference>
<organism evidence="9 10">
    <name type="scientific">Buchnera aphidicola subsp. Melaphis rhois</name>
    <dbReference type="NCBI Taxonomy" id="118103"/>
    <lineage>
        <taxon>Bacteria</taxon>
        <taxon>Pseudomonadati</taxon>
        <taxon>Pseudomonadota</taxon>
        <taxon>Gammaproteobacteria</taxon>
        <taxon>Enterobacterales</taxon>
        <taxon>Erwiniaceae</taxon>
        <taxon>Buchnera</taxon>
    </lineage>
</organism>
<dbReference type="Pfam" id="PF00111">
    <property type="entry name" value="Fer2"/>
    <property type="match status" value="1"/>
</dbReference>
<dbReference type="GO" id="GO:0009055">
    <property type="term" value="F:electron transfer activity"/>
    <property type="evidence" value="ECO:0007669"/>
    <property type="project" value="InterPro"/>
</dbReference>
<gene>
    <name evidence="9" type="primary">fdx</name>
    <name evidence="9" type="ORF">D9V73_02880</name>
</gene>
<accession>A0A4D6Y1R5</accession>
<comment type="cofactor">
    <cofactor evidence="7">
        <name>[2Fe-2S] cluster</name>
        <dbReference type="ChEBI" id="CHEBI:190135"/>
    </cofactor>
</comment>
<dbReference type="InterPro" id="IPR036010">
    <property type="entry name" value="2Fe-2S_ferredoxin-like_sf"/>
</dbReference>
<dbReference type="PRINTS" id="PR00355">
    <property type="entry name" value="ADRENODOXIN"/>
</dbReference>
<dbReference type="Proteomes" id="UP000298566">
    <property type="component" value="Chromosome"/>
</dbReference>
<keyword evidence="5" id="KW-0408">Iron</keyword>
<proteinExistence type="inferred from homology"/>
<dbReference type="InterPro" id="IPR012675">
    <property type="entry name" value="Beta-grasp_dom_sf"/>
</dbReference>
<dbReference type="CDD" id="cd00207">
    <property type="entry name" value="fer2"/>
    <property type="match status" value="1"/>
</dbReference>
<dbReference type="GO" id="GO:0046872">
    <property type="term" value="F:metal ion binding"/>
    <property type="evidence" value="ECO:0007669"/>
    <property type="project" value="UniProtKB-KW"/>
</dbReference>
<feature type="domain" description="2Fe-2S ferredoxin-type" evidence="8">
    <location>
        <begin position="2"/>
        <end position="104"/>
    </location>
</feature>
<dbReference type="GO" id="GO:0051537">
    <property type="term" value="F:2 iron, 2 sulfur cluster binding"/>
    <property type="evidence" value="ECO:0007669"/>
    <property type="project" value="UniProtKB-KW"/>
</dbReference>
<name>A0A4D6Y1R5_BUCMH</name>
<evidence type="ECO:0000256" key="5">
    <source>
        <dbReference type="ARBA" id="ARBA00023004"/>
    </source>
</evidence>
<evidence type="ECO:0000256" key="6">
    <source>
        <dbReference type="ARBA" id="ARBA00023014"/>
    </source>
</evidence>
<evidence type="ECO:0000259" key="8">
    <source>
        <dbReference type="PROSITE" id="PS51085"/>
    </source>
</evidence>
<dbReference type="InterPro" id="IPR001041">
    <property type="entry name" value="2Fe-2S_ferredoxin-type"/>
</dbReference>
<evidence type="ECO:0000313" key="9">
    <source>
        <dbReference type="EMBL" id="QCI23552.1"/>
    </source>
</evidence>
<dbReference type="SUPFAM" id="SSF54292">
    <property type="entry name" value="2Fe-2S ferredoxin-like"/>
    <property type="match status" value="1"/>
</dbReference>
<keyword evidence="3" id="KW-0001">2Fe-2S</keyword>
<dbReference type="RefSeq" id="WP_158336760.1">
    <property type="nucleotide sequence ID" value="NZ_CP033004.1"/>
</dbReference>
<evidence type="ECO:0000256" key="7">
    <source>
        <dbReference type="ARBA" id="ARBA00034078"/>
    </source>
</evidence>
<comment type="similarity">
    <text evidence="1">Belongs to the adrenodoxin/putidaredoxin family.</text>
</comment>
<dbReference type="AlphaFoldDB" id="A0A4D6Y1R5"/>